<proteinExistence type="predicted"/>
<evidence type="ECO:0000256" key="1">
    <source>
        <dbReference type="ARBA" id="ARBA00004651"/>
    </source>
</evidence>
<reference evidence="7 8" key="1">
    <citation type="submission" date="2014-11" db="EMBL/GenBank/DDBJ databases">
        <title>Genome sequence and analysis of novel Kurthia sp.</title>
        <authorList>
            <person name="Lawson J.N."/>
            <person name="Gonzalez J.E."/>
            <person name="Rinauldi L."/>
            <person name="Xuan Z."/>
            <person name="Firman A."/>
            <person name="Shaddox L."/>
            <person name="Trudeau A."/>
            <person name="Shah S."/>
            <person name="Reiman D."/>
        </authorList>
    </citation>
    <scope>NUCLEOTIDE SEQUENCE [LARGE SCALE GENOMIC DNA]</scope>
    <source>
        <strain evidence="7 8">3B1D</strain>
    </source>
</reference>
<name>A0A433RTG5_9BACL</name>
<dbReference type="InterPro" id="IPR007300">
    <property type="entry name" value="CidB/LrgB"/>
</dbReference>
<keyword evidence="4 6" id="KW-1133">Transmembrane helix</keyword>
<protein>
    <recommendedName>
        <fullName evidence="9">LrgB</fullName>
    </recommendedName>
</protein>
<dbReference type="Pfam" id="PF04172">
    <property type="entry name" value="LrgB"/>
    <property type="match status" value="1"/>
</dbReference>
<keyword evidence="8" id="KW-1185">Reference proteome</keyword>
<evidence type="ECO:0008006" key="9">
    <source>
        <dbReference type="Google" id="ProtNLM"/>
    </source>
</evidence>
<keyword evidence="5 6" id="KW-0472">Membrane</keyword>
<dbReference type="EMBL" id="JTFC01000031">
    <property type="protein sequence ID" value="RUS55455.1"/>
    <property type="molecule type" value="Genomic_DNA"/>
</dbReference>
<evidence type="ECO:0000313" key="7">
    <source>
        <dbReference type="EMBL" id="RUS55455.1"/>
    </source>
</evidence>
<keyword evidence="2" id="KW-1003">Cell membrane</keyword>
<dbReference type="RefSeq" id="WP_126990817.1">
    <property type="nucleotide sequence ID" value="NZ_JTFC01000031.1"/>
</dbReference>
<evidence type="ECO:0000256" key="3">
    <source>
        <dbReference type="ARBA" id="ARBA00022692"/>
    </source>
</evidence>
<evidence type="ECO:0000256" key="4">
    <source>
        <dbReference type="ARBA" id="ARBA00022989"/>
    </source>
</evidence>
<dbReference type="GO" id="GO:0005886">
    <property type="term" value="C:plasma membrane"/>
    <property type="evidence" value="ECO:0007669"/>
    <property type="project" value="UniProtKB-SubCell"/>
</dbReference>
<evidence type="ECO:0000256" key="2">
    <source>
        <dbReference type="ARBA" id="ARBA00022475"/>
    </source>
</evidence>
<comment type="caution">
    <text evidence="7">The sequence shown here is derived from an EMBL/GenBank/DDBJ whole genome shotgun (WGS) entry which is preliminary data.</text>
</comment>
<organism evidence="7 8">
    <name type="scientific">Candidatus Kurthia intestinigallinarum</name>
    <dbReference type="NCBI Taxonomy" id="1562256"/>
    <lineage>
        <taxon>Bacteria</taxon>
        <taxon>Bacillati</taxon>
        <taxon>Bacillota</taxon>
        <taxon>Bacilli</taxon>
        <taxon>Bacillales</taxon>
        <taxon>Caryophanaceae</taxon>
        <taxon>Kurthia</taxon>
    </lineage>
</organism>
<feature type="transmembrane region" description="Helical" evidence="6">
    <location>
        <begin position="88"/>
        <end position="110"/>
    </location>
</feature>
<evidence type="ECO:0000313" key="8">
    <source>
        <dbReference type="Proteomes" id="UP000288623"/>
    </source>
</evidence>
<evidence type="ECO:0000256" key="5">
    <source>
        <dbReference type="ARBA" id="ARBA00023136"/>
    </source>
</evidence>
<feature type="transmembrane region" description="Helical" evidence="6">
    <location>
        <begin position="59"/>
        <end position="76"/>
    </location>
</feature>
<feature type="transmembrane region" description="Helical" evidence="6">
    <location>
        <begin position="199"/>
        <end position="224"/>
    </location>
</feature>
<dbReference type="PANTHER" id="PTHR30249">
    <property type="entry name" value="PUTATIVE SEROTONIN TRANSPORTER"/>
    <property type="match status" value="1"/>
</dbReference>
<keyword evidence="3 6" id="KW-0812">Transmembrane</keyword>
<sequence length="225" mass="24332">MVAISFIALTVGIFMLMTWLYKRSGISFLFPILTSTIVLIVLLALAHIPYDTYMEGGKFINWLLGPAVVAMAYPLYTQWDTIMKNRKIILSCVGVAMLAGMLTVLLMAWIMKLEDAVMLSYLPKSITSPVALQISAMIGGIPQFTVFFVIVAGIVGAICGPLCYRLFNIDTPVSRGVSMGSASHGIGVSKLTEYGEQTLSIGSVSMTLSAILGAVLCPFVAWLLF</sequence>
<dbReference type="AlphaFoldDB" id="A0A433RTG5"/>
<feature type="transmembrane region" description="Helical" evidence="6">
    <location>
        <begin position="130"/>
        <end position="159"/>
    </location>
</feature>
<feature type="transmembrane region" description="Helical" evidence="6">
    <location>
        <begin position="6"/>
        <end position="21"/>
    </location>
</feature>
<dbReference type="PANTHER" id="PTHR30249:SF17">
    <property type="entry name" value="HOLIN-LIKE PROTEIN CIDB"/>
    <property type="match status" value="1"/>
</dbReference>
<dbReference type="Proteomes" id="UP000288623">
    <property type="component" value="Unassembled WGS sequence"/>
</dbReference>
<gene>
    <name evidence="7" type="ORF">QI30_10990</name>
</gene>
<dbReference type="OrthoDB" id="9811701at2"/>
<feature type="transmembrane region" description="Helical" evidence="6">
    <location>
        <begin position="28"/>
        <end position="47"/>
    </location>
</feature>
<comment type="subcellular location">
    <subcellularLocation>
        <location evidence="1">Cell membrane</location>
        <topology evidence="1">Multi-pass membrane protein</topology>
    </subcellularLocation>
</comment>
<accession>A0A433RTG5</accession>
<evidence type="ECO:0000256" key="6">
    <source>
        <dbReference type="SAM" id="Phobius"/>
    </source>
</evidence>